<dbReference type="CDD" id="cd01832">
    <property type="entry name" value="SGNH_hydrolase_like_1"/>
    <property type="match status" value="1"/>
</dbReference>
<protein>
    <submittedName>
        <fullName evidence="2">Lysophospholipase L1-like esterase</fullName>
    </submittedName>
</protein>
<organism evidence="2 3">
    <name type="scientific">Actinoplanes teichomyceticus</name>
    <dbReference type="NCBI Taxonomy" id="1867"/>
    <lineage>
        <taxon>Bacteria</taxon>
        <taxon>Bacillati</taxon>
        <taxon>Actinomycetota</taxon>
        <taxon>Actinomycetes</taxon>
        <taxon>Micromonosporales</taxon>
        <taxon>Micromonosporaceae</taxon>
        <taxon>Actinoplanes</taxon>
    </lineage>
</organism>
<proteinExistence type="predicted"/>
<dbReference type="RefSeq" id="WP_122977335.1">
    <property type="nucleotide sequence ID" value="NZ_BOMX01000077.1"/>
</dbReference>
<dbReference type="PANTHER" id="PTHR43784">
    <property type="entry name" value="GDSL-LIKE LIPASE/ACYLHYDROLASE, PUTATIVE (AFU_ORTHOLOGUE AFUA_2G00820)-RELATED"/>
    <property type="match status" value="1"/>
</dbReference>
<dbReference type="Pfam" id="PF13472">
    <property type="entry name" value="Lipase_GDSL_2"/>
    <property type="match status" value="1"/>
</dbReference>
<evidence type="ECO:0000313" key="3">
    <source>
        <dbReference type="Proteomes" id="UP000320239"/>
    </source>
</evidence>
<evidence type="ECO:0000313" key="2">
    <source>
        <dbReference type="EMBL" id="TWG24175.1"/>
    </source>
</evidence>
<feature type="domain" description="SGNH hydrolase-type esterase" evidence="1">
    <location>
        <begin position="5"/>
        <end position="181"/>
    </location>
</feature>
<keyword evidence="3" id="KW-1185">Reference proteome</keyword>
<dbReference type="PANTHER" id="PTHR43784:SF2">
    <property type="entry name" value="GDSL-LIKE LIPASE_ACYLHYDROLASE, PUTATIVE (AFU_ORTHOLOGUE AFUA_2G00820)-RELATED"/>
    <property type="match status" value="1"/>
</dbReference>
<name>A0A561WJY8_ACTTI</name>
<gene>
    <name evidence="2" type="ORF">FHX34_102728</name>
</gene>
<dbReference type="Gene3D" id="3.40.50.1110">
    <property type="entry name" value="SGNH hydrolase"/>
    <property type="match status" value="1"/>
</dbReference>
<reference evidence="2 3" key="1">
    <citation type="submission" date="2019-06" db="EMBL/GenBank/DDBJ databases">
        <title>Sequencing the genomes of 1000 actinobacteria strains.</title>
        <authorList>
            <person name="Klenk H.-P."/>
        </authorList>
    </citation>
    <scope>NUCLEOTIDE SEQUENCE [LARGE SCALE GENOMIC DNA]</scope>
    <source>
        <strain evidence="2 3">DSM 43866</strain>
    </source>
</reference>
<sequence length="253" mass="27299">MRYVAIGDSFTEGMGDTQPDGSERGWADLVAAGLAAGLGEPIRYANLAIRGRLLRPIVTEQLDAALALDPKPTLLSLNGGGNDMMRPGGDLTALVEMTERAIRRCLDSGVQVLLLSGPDPSGRLPLGGMMRRKGEILTAAVAPFAQRYGLTFVDVFHDREIRRPGYWSADRLHLNAAGHRRVAGLVLTALGHPTTAHVIDSGPAGRAGLLAEARYYREHVLPWVQRRLRGQSSGDHRTGKYPDWISVPAAQPA</sequence>
<comment type="caution">
    <text evidence="2">The sequence shown here is derived from an EMBL/GenBank/DDBJ whole genome shotgun (WGS) entry which is preliminary data.</text>
</comment>
<accession>A0A561WJY8</accession>
<evidence type="ECO:0000259" key="1">
    <source>
        <dbReference type="Pfam" id="PF13472"/>
    </source>
</evidence>
<dbReference type="OrthoDB" id="3465773at2"/>
<dbReference type="SUPFAM" id="SSF52266">
    <property type="entry name" value="SGNH hydrolase"/>
    <property type="match status" value="1"/>
</dbReference>
<dbReference type="InterPro" id="IPR036514">
    <property type="entry name" value="SGNH_hydro_sf"/>
</dbReference>
<dbReference type="InterPro" id="IPR013830">
    <property type="entry name" value="SGNH_hydro"/>
</dbReference>
<dbReference type="AlphaFoldDB" id="A0A561WJY8"/>
<dbReference type="InterPro" id="IPR053140">
    <property type="entry name" value="GDSL_Rv0518-like"/>
</dbReference>
<dbReference type="EMBL" id="VIWY01000002">
    <property type="protein sequence ID" value="TWG24175.1"/>
    <property type="molecule type" value="Genomic_DNA"/>
</dbReference>
<dbReference type="Proteomes" id="UP000320239">
    <property type="component" value="Unassembled WGS sequence"/>
</dbReference>